<dbReference type="EMBL" id="LN885086">
    <property type="protein sequence ID" value="CUQ67108.1"/>
    <property type="molecule type" value="Genomic_DNA"/>
</dbReference>
<name>A0A0S4KXI4_9BACT</name>
<dbReference type="KEGG" id="nio:NITINOP_2136"/>
<proteinExistence type="predicted"/>
<gene>
    <name evidence="1" type="ORF">NITINOP_2136</name>
</gene>
<evidence type="ECO:0000313" key="2">
    <source>
        <dbReference type="Proteomes" id="UP000066284"/>
    </source>
</evidence>
<organism evidence="1 2">
    <name type="scientific">Candidatus Nitrospira inopinata</name>
    <dbReference type="NCBI Taxonomy" id="1715989"/>
    <lineage>
        <taxon>Bacteria</taxon>
        <taxon>Pseudomonadati</taxon>
        <taxon>Nitrospirota</taxon>
        <taxon>Nitrospiria</taxon>
        <taxon>Nitrospirales</taxon>
        <taxon>Nitrospiraceae</taxon>
        <taxon>Nitrospira</taxon>
    </lineage>
</organism>
<dbReference type="STRING" id="1715989.NITINOP_2136"/>
<dbReference type="AlphaFoldDB" id="A0A0S4KXI4"/>
<reference evidence="2" key="1">
    <citation type="submission" date="2015-09" db="EMBL/GenBank/DDBJ databases">
        <authorList>
            <person name="Daims H."/>
        </authorList>
    </citation>
    <scope>NUCLEOTIDE SEQUENCE [LARGE SCALE GENOMIC DNA]</scope>
</reference>
<accession>A0A0S4KXI4</accession>
<keyword evidence="2" id="KW-1185">Reference proteome</keyword>
<protein>
    <submittedName>
        <fullName evidence="1">Uncharacterized protein</fullName>
    </submittedName>
</protein>
<dbReference type="Proteomes" id="UP000066284">
    <property type="component" value="Chromosome 1"/>
</dbReference>
<sequence>MPLSEALRRLRAPARCSIIYQCERLFRRREGRAWFDVKKTPAAVRKLTEAMYYPCDLVGESF</sequence>
<evidence type="ECO:0000313" key="1">
    <source>
        <dbReference type="EMBL" id="CUQ67108.1"/>
    </source>
</evidence>